<dbReference type="RefSeq" id="WP_345337750.1">
    <property type="nucleotide sequence ID" value="NZ_BAABLI010000003.1"/>
</dbReference>
<sequence>MSATQASEATTVSIDSTTSEESGVSNRTHVSHQAHISNQTHISKILAGPILRRAESERLVLWLVVCDKPESLTLTILPTSHATQSYTLTPDLPSLTVVTASPKLHYLLIDLTVENPLPKDEWIGYNIEFKWAAPAVEDSANSDSASLLTDCVPHLCYPGKSTPGFQLSNTIDSLLHGSCRKPHHDGFDGLVAADALLSRYLEAESETAEQAPPEKQSLKKNNDESAVAWPALLMMSGDQIYADDVAGPLLHAIHQLRNALEMPCESMERLELEGVEDDAALVSHPCSYYQRNKLLPATTRNRSLLEMLFGGVKKPIFTSDNAHNHLISLSEYLMMYLLVWSPTPWKLVTLAAPNNFSPELKQAYQDELATIEAFASELERVSRVFAHLPTAMIFDDHDISDDWNLNREWEEAVYNHPFSRRMIGNGLIAYLLNQAWGNLPEAFSEELLAQVQAGLADPGGANHDELVETVLEFEGWDFQWPTEPPLVALDTRTRRWRSESSEVKPSGLIDWEALTDLQRQLRGKNAVLLVSAAPIFGVKLIEVIQRIFTFFGKPLLVDAENWMAHPGTSNGILNVFRHRKTPQHFVVLSGDVHYSFVYDVELRGRSGGPEIWQICSSGLLNTFPESLIDKLDRLNRWLYAPTSPLNWFTSRRQMRITPRKPVGAPSGRRLLNASGIGLVELDESGRPWRIRQLIAEDKAVVFERREQEANWH</sequence>
<evidence type="ECO:0000313" key="2">
    <source>
        <dbReference type="EMBL" id="MFD2094418.1"/>
    </source>
</evidence>
<feature type="compositionally biased region" description="Polar residues" evidence="1">
    <location>
        <begin position="1"/>
        <end position="28"/>
    </location>
</feature>
<protein>
    <submittedName>
        <fullName evidence="2">Alkaline phosphatase family protein</fullName>
    </submittedName>
</protein>
<name>A0ABW4XIA4_9GAMM</name>
<reference evidence="3" key="1">
    <citation type="journal article" date="2019" name="Int. J. Syst. Evol. Microbiol.">
        <title>The Global Catalogue of Microorganisms (GCM) 10K type strain sequencing project: providing services to taxonomists for standard genome sequencing and annotation.</title>
        <authorList>
            <consortium name="The Broad Institute Genomics Platform"/>
            <consortium name="The Broad Institute Genome Sequencing Center for Infectious Disease"/>
            <person name="Wu L."/>
            <person name="Ma J."/>
        </authorList>
    </citation>
    <scope>NUCLEOTIDE SEQUENCE [LARGE SCALE GENOMIC DNA]</scope>
    <source>
        <strain evidence="3">CGMCC 1.10992</strain>
    </source>
</reference>
<evidence type="ECO:0000256" key="1">
    <source>
        <dbReference type="SAM" id="MobiDB-lite"/>
    </source>
</evidence>
<dbReference type="SUPFAM" id="SSF56300">
    <property type="entry name" value="Metallo-dependent phosphatases"/>
    <property type="match status" value="1"/>
</dbReference>
<dbReference type="EMBL" id="JBHUHT010000003">
    <property type="protein sequence ID" value="MFD2094418.1"/>
    <property type="molecule type" value="Genomic_DNA"/>
</dbReference>
<proteinExistence type="predicted"/>
<dbReference type="Proteomes" id="UP001597380">
    <property type="component" value="Unassembled WGS sequence"/>
</dbReference>
<dbReference type="PANTHER" id="PTHR37031">
    <property type="entry name" value="METALLOPHOSPHATASE BINDING DOMAIN PROTEIN"/>
    <property type="match status" value="1"/>
</dbReference>
<dbReference type="Gene3D" id="3.60.21.70">
    <property type="entry name" value="PhoD-like phosphatase"/>
    <property type="match status" value="1"/>
</dbReference>
<comment type="caution">
    <text evidence="2">The sequence shown here is derived from an EMBL/GenBank/DDBJ whole genome shotgun (WGS) entry which is preliminary data.</text>
</comment>
<keyword evidence="3" id="KW-1185">Reference proteome</keyword>
<dbReference type="InterPro" id="IPR029052">
    <property type="entry name" value="Metallo-depent_PP-like"/>
</dbReference>
<accession>A0ABW4XIA4</accession>
<evidence type="ECO:0000313" key="3">
    <source>
        <dbReference type="Proteomes" id="UP001597380"/>
    </source>
</evidence>
<organism evidence="2 3">
    <name type="scientific">Corallincola platygyrae</name>
    <dbReference type="NCBI Taxonomy" id="1193278"/>
    <lineage>
        <taxon>Bacteria</taxon>
        <taxon>Pseudomonadati</taxon>
        <taxon>Pseudomonadota</taxon>
        <taxon>Gammaproteobacteria</taxon>
        <taxon>Alteromonadales</taxon>
        <taxon>Psychromonadaceae</taxon>
        <taxon>Corallincola</taxon>
    </lineage>
</organism>
<gene>
    <name evidence="2" type="ORF">ACFSJ3_00335</name>
</gene>
<dbReference type="PANTHER" id="PTHR37031:SF2">
    <property type="entry name" value="PHOD-LIKE PHOSPHATASE METALLOPHOSPHATASE DOMAIN-CONTAINING PROTEIN"/>
    <property type="match status" value="1"/>
</dbReference>
<dbReference type="InterPro" id="IPR038607">
    <property type="entry name" value="PhoD-like_sf"/>
</dbReference>
<feature type="region of interest" description="Disordered" evidence="1">
    <location>
        <begin position="1"/>
        <end position="34"/>
    </location>
</feature>